<dbReference type="RefSeq" id="WP_078978477.1">
    <property type="nucleotide sequence ID" value="NZ_MWQN01000001.1"/>
</dbReference>
<sequence>MSTLRVTAERLTIHPHPNADALELAQVGLYRAVVPKGTYTTGDAALYIPEQAVVPDPLIAELGLTGRLAGPDHNRVRAIRLRGELSQGIVCRPASLAGVDLEAAAAAGTDFAERLGVTKWVPPIPVHMSGDVVPAPDLLRWIEIENIRRHPGLFTPGEHVIATEKIHGTACLYTHVAATGEGFVSSKGFGSKSLALVRNDHNLYWRTVLAHGVPEVAACIAKTLGAERVGIFGEVYGAGVQDLAYGVDAKQATPGYAVFDVALAHAEGRQWLSAHVLPSLLRWNGELPVVPRLYDGPYDEATLLGLAEGTETISGTSAHVREGIVVRPYYERHSPILGGRAIGKIVSEAYLTRKGGTEFE</sequence>
<dbReference type="EMBL" id="MWQN01000001">
    <property type="protein sequence ID" value="OPC84184.1"/>
    <property type="molecule type" value="Genomic_DNA"/>
</dbReference>
<accession>A0A1T3P549</accession>
<reference evidence="2 3" key="1">
    <citation type="submission" date="2017-03" db="EMBL/GenBank/DDBJ databases">
        <title>Draft genome sequence of Streptomyces scabrisporus NF3, endophyte isolated from Amphipterygium adstringens.</title>
        <authorList>
            <person name="Vazquez M."/>
            <person name="Ceapa C.D."/>
            <person name="Rodriguez Luna D."/>
            <person name="Sanchez Esquivel S."/>
        </authorList>
    </citation>
    <scope>NUCLEOTIDE SEQUENCE [LARGE SCALE GENOMIC DNA]</scope>
    <source>
        <strain evidence="2 3">NF3</strain>
    </source>
</reference>
<evidence type="ECO:0000313" key="3">
    <source>
        <dbReference type="Proteomes" id="UP000190037"/>
    </source>
</evidence>
<feature type="domain" description="RNA ligase" evidence="1">
    <location>
        <begin position="159"/>
        <end position="344"/>
    </location>
</feature>
<protein>
    <submittedName>
        <fullName evidence="2">RNA ligase (ATP)</fullName>
    </submittedName>
</protein>
<evidence type="ECO:0000259" key="1">
    <source>
        <dbReference type="Pfam" id="PF09414"/>
    </source>
</evidence>
<name>A0A1T3P549_9ACTN</name>
<dbReference type="Pfam" id="PF09414">
    <property type="entry name" value="RNA_ligase"/>
    <property type="match status" value="1"/>
</dbReference>
<dbReference type="InterPro" id="IPR021122">
    <property type="entry name" value="RNA_ligase_dom_REL/Rnl2"/>
</dbReference>
<dbReference type="STRING" id="159449.B4N89_27555"/>
<dbReference type="Proteomes" id="UP000190037">
    <property type="component" value="Unassembled WGS sequence"/>
</dbReference>
<comment type="caution">
    <text evidence="2">The sequence shown here is derived from an EMBL/GenBank/DDBJ whole genome shotgun (WGS) entry which is preliminary data.</text>
</comment>
<keyword evidence="2" id="KW-0436">Ligase</keyword>
<gene>
    <name evidence="2" type="ORF">B4N89_27555</name>
</gene>
<dbReference type="Gene3D" id="3.30.470.30">
    <property type="entry name" value="DNA ligase/mRNA capping enzyme"/>
    <property type="match status" value="1"/>
</dbReference>
<dbReference type="NCBIfam" id="TIGR02306">
    <property type="entry name" value="RNA_lig_DRB0094"/>
    <property type="match status" value="1"/>
</dbReference>
<organism evidence="2 3">
    <name type="scientific">Embleya scabrispora</name>
    <dbReference type="NCBI Taxonomy" id="159449"/>
    <lineage>
        <taxon>Bacteria</taxon>
        <taxon>Bacillati</taxon>
        <taxon>Actinomycetota</taxon>
        <taxon>Actinomycetes</taxon>
        <taxon>Kitasatosporales</taxon>
        <taxon>Streptomycetaceae</taxon>
        <taxon>Embleya</taxon>
    </lineage>
</organism>
<evidence type="ECO:0000313" key="2">
    <source>
        <dbReference type="EMBL" id="OPC84184.1"/>
    </source>
</evidence>
<dbReference type="GO" id="GO:0016874">
    <property type="term" value="F:ligase activity"/>
    <property type="evidence" value="ECO:0007669"/>
    <property type="project" value="UniProtKB-KW"/>
</dbReference>
<proteinExistence type="predicted"/>
<dbReference type="InterPro" id="IPR012646">
    <property type="entry name" value="RNA_ligase_DRB0094"/>
</dbReference>
<dbReference type="AlphaFoldDB" id="A0A1T3P549"/>
<dbReference type="SUPFAM" id="SSF56091">
    <property type="entry name" value="DNA ligase/mRNA capping enzyme, catalytic domain"/>
    <property type="match status" value="1"/>
</dbReference>
<dbReference type="OrthoDB" id="9255590at2"/>
<keyword evidence="3" id="KW-1185">Reference proteome</keyword>
<dbReference type="Pfam" id="PF21189">
    <property type="entry name" value="PHA02142"/>
    <property type="match status" value="1"/>
</dbReference>